<dbReference type="Gene3D" id="1.20.1280.50">
    <property type="match status" value="1"/>
</dbReference>
<evidence type="ECO:0000313" key="3">
    <source>
        <dbReference type="Proteomes" id="UP000001861"/>
    </source>
</evidence>
<evidence type="ECO:0000313" key="2">
    <source>
        <dbReference type="EMBL" id="EAU92172.2"/>
    </source>
</evidence>
<evidence type="ECO:0000259" key="1">
    <source>
        <dbReference type="PROSITE" id="PS50181"/>
    </source>
</evidence>
<name>A8N445_COPC7</name>
<dbReference type="InterPro" id="IPR036047">
    <property type="entry name" value="F-box-like_dom_sf"/>
</dbReference>
<dbReference type="Proteomes" id="UP000001861">
    <property type="component" value="Unassembled WGS sequence"/>
</dbReference>
<accession>A8N445</accession>
<dbReference type="OrthoDB" id="2885124at2759"/>
<organism evidence="2 3">
    <name type="scientific">Coprinopsis cinerea (strain Okayama-7 / 130 / ATCC MYA-4618 / FGSC 9003)</name>
    <name type="common">Inky cap fungus</name>
    <name type="synonym">Hormographiella aspergillata</name>
    <dbReference type="NCBI Taxonomy" id="240176"/>
    <lineage>
        <taxon>Eukaryota</taxon>
        <taxon>Fungi</taxon>
        <taxon>Dikarya</taxon>
        <taxon>Basidiomycota</taxon>
        <taxon>Agaricomycotina</taxon>
        <taxon>Agaricomycetes</taxon>
        <taxon>Agaricomycetidae</taxon>
        <taxon>Agaricales</taxon>
        <taxon>Agaricineae</taxon>
        <taxon>Psathyrellaceae</taxon>
        <taxon>Coprinopsis</taxon>
    </lineage>
</organism>
<dbReference type="OMA" id="INETTHI"/>
<dbReference type="Pfam" id="PF12937">
    <property type="entry name" value="F-box-like"/>
    <property type="match status" value="1"/>
</dbReference>
<dbReference type="EMBL" id="AACS02000001">
    <property type="protein sequence ID" value="EAU92172.2"/>
    <property type="molecule type" value="Genomic_DNA"/>
</dbReference>
<dbReference type="VEuPathDB" id="FungiDB:CC1G_08795"/>
<dbReference type="AlphaFoldDB" id="A8N445"/>
<gene>
    <name evidence="2" type="ORF">CC1G_08795</name>
</gene>
<keyword evidence="3" id="KW-1185">Reference proteome</keyword>
<proteinExistence type="predicted"/>
<dbReference type="SMART" id="SM00256">
    <property type="entry name" value="FBOX"/>
    <property type="match status" value="1"/>
</dbReference>
<dbReference type="SUPFAM" id="SSF81383">
    <property type="entry name" value="F-box domain"/>
    <property type="match status" value="1"/>
</dbReference>
<dbReference type="RefSeq" id="XP_001829640.2">
    <property type="nucleotide sequence ID" value="XM_001829588.2"/>
</dbReference>
<protein>
    <recommendedName>
        <fullName evidence="1">F-box domain-containing protein</fullName>
    </recommendedName>
</protein>
<dbReference type="InterPro" id="IPR001810">
    <property type="entry name" value="F-box_dom"/>
</dbReference>
<dbReference type="GeneID" id="6006073"/>
<dbReference type="HOGENOM" id="CLU_027282_0_0_1"/>
<dbReference type="InParanoid" id="A8N445"/>
<dbReference type="PROSITE" id="PS50181">
    <property type="entry name" value="FBOX"/>
    <property type="match status" value="1"/>
</dbReference>
<sequence length="509" mass="58177">MPYILHRNGLATEHFPMERRTSPLESLPDETLTQVLVYLEWHEILQVRQCCRRLNRLSKDRSVCLAVLLHYYDTVLPRPFLLPKPLRYCDSSNLERVVCNWFSARGLVDPHRARKQEFKPPDTWSKGFKLGPLPGGRFFMHASPNGNIHYHDIENPCDPPSLFIPTPFPWCKPGVAVMPIQTLLSLDILATQADEIPIEDRLFPITFNLAAIWQATDPANDETLHNFGVYQVEVQLGDDGSVKGYAAKQLILFREKPYRYAILNRCSLYGNHLAYHCSAHQSRFIAIIDWGSIPHSNVTNFPRVYLPDLYRSQFSLLPGRHLAVFQDDDIVIYNWGDVPSKTRAPDLDLLYWLQPASPKWKVALSSFGGSFPPLRPYLFKDSIRIVVPTSVGLKGINIPLRFLNQWSDSEAIASATESQLPTVVPLLDGHFGSAPCELSLGYRKGISVTSQGTTVWQCSWPEESRMEPPKVFSLPSHPYDSRISAIYFIEHSNRLVSLQRQYRYQIIDF</sequence>
<reference evidence="2 3" key="1">
    <citation type="journal article" date="2010" name="Proc. Natl. Acad. Sci. U.S.A.">
        <title>Insights into evolution of multicellular fungi from the assembled chromosomes of the mushroom Coprinopsis cinerea (Coprinus cinereus).</title>
        <authorList>
            <person name="Stajich J.E."/>
            <person name="Wilke S.K."/>
            <person name="Ahren D."/>
            <person name="Au C.H."/>
            <person name="Birren B.W."/>
            <person name="Borodovsky M."/>
            <person name="Burns C."/>
            <person name="Canback B."/>
            <person name="Casselton L.A."/>
            <person name="Cheng C.K."/>
            <person name="Deng J."/>
            <person name="Dietrich F.S."/>
            <person name="Fargo D.C."/>
            <person name="Farman M.L."/>
            <person name="Gathman A.C."/>
            <person name="Goldberg J."/>
            <person name="Guigo R."/>
            <person name="Hoegger P.J."/>
            <person name="Hooker J.B."/>
            <person name="Huggins A."/>
            <person name="James T.Y."/>
            <person name="Kamada T."/>
            <person name="Kilaru S."/>
            <person name="Kodira C."/>
            <person name="Kues U."/>
            <person name="Kupfer D."/>
            <person name="Kwan H.S."/>
            <person name="Lomsadze A."/>
            <person name="Li W."/>
            <person name="Lilly W.W."/>
            <person name="Ma L.J."/>
            <person name="Mackey A.J."/>
            <person name="Manning G."/>
            <person name="Martin F."/>
            <person name="Muraguchi H."/>
            <person name="Natvig D.O."/>
            <person name="Palmerini H."/>
            <person name="Ramesh M.A."/>
            <person name="Rehmeyer C.J."/>
            <person name="Roe B.A."/>
            <person name="Shenoy N."/>
            <person name="Stanke M."/>
            <person name="Ter-Hovhannisyan V."/>
            <person name="Tunlid A."/>
            <person name="Velagapudi R."/>
            <person name="Vision T.J."/>
            <person name="Zeng Q."/>
            <person name="Zolan M.E."/>
            <person name="Pukkila P.J."/>
        </authorList>
    </citation>
    <scope>NUCLEOTIDE SEQUENCE [LARGE SCALE GENOMIC DNA]</scope>
    <source>
        <strain evidence="3">Okayama-7 / 130 / ATCC MYA-4618 / FGSC 9003</strain>
    </source>
</reference>
<feature type="domain" description="F-box" evidence="1">
    <location>
        <begin position="21"/>
        <end position="75"/>
    </location>
</feature>
<dbReference type="CDD" id="cd09917">
    <property type="entry name" value="F-box_SF"/>
    <property type="match status" value="1"/>
</dbReference>
<comment type="caution">
    <text evidence="2">The sequence shown here is derived from an EMBL/GenBank/DDBJ whole genome shotgun (WGS) entry which is preliminary data.</text>
</comment>
<dbReference type="KEGG" id="cci:CC1G_08795"/>